<keyword evidence="6 8" id="KW-1133">Transmembrane helix</keyword>
<evidence type="ECO:0000313" key="9">
    <source>
        <dbReference type="EMBL" id="AGA26856.1"/>
    </source>
</evidence>
<evidence type="ECO:0000256" key="8">
    <source>
        <dbReference type="SAM" id="Phobius"/>
    </source>
</evidence>
<evidence type="ECO:0000256" key="3">
    <source>
        <dbReference type="ARBA" id="ARBA00022475"/>
    </source>
</evidence>
<evidence type="ECO:0000256" key="6">
    <source>
        <dbReference type="ARBA" id="ARBA00022989"/>
    </source>
</evidence>
<evidence type="ECO:0000256" key="5">
    <source>
        <dbReference type="ARBA" id="ARBA00022692"/>
    </source>
</evidence>
<organism evidence="9 10">
    <name type="scientific">Singulisphaera acidiphila (strain ATCC BAA-1392 / DSM 18658 / VKM B-2454 / MOB10)</name>
    <dbReference type="NCBI Taxonomy" id="886293"/>
    <lineage>
        <taxon>Bacteria</taxon>
        <taxon>Pseudomonadati</taxon>
        <taxon>Planctomycetota</taxon>
        <taxon>Planctomycetia</taxon>
        <taxon>Isosphaerales</taxon>
        <taxon>Isosphaeraceae</taxon>
        <taxon>Singulisphaera</taxon>
    </lineage>
</organism>
<dbReference type="SUPFAM" id="SSF82866">
    <property type="entry name" value="Multidrug efflux transporter AcrB transmembrane domain"/>
    <property type="match status" value="2"/>
</dbReference>
<dbReference type="Pfam" id="PF00873">
    <property type="entry name" value="ACR_tran"/>
    <property type="match status" value="1"/>
</dbReference>
<dbReference type="AlphaFoldDB" id="L0DDX2"/>
<dbReference type="InterPro" id="IPR001036">
    <property type="entry name" value="Acrflvin-R"/>
</dbReference>
<name>L0DDX2_SINAD</name>
<keyword evidence="10" id="KW-1185">Reference proteome</keyword>
<keyword evidence="2" id="KW-0813">Transport</keyword>
<dbReference type="InterPro" id="IPR027463">
    <property type="entry name" value="AcrB_DN_DC_subdom"/>
</dbReference>
<comment type="subcellular location">
    <subcellularLocation>
        <location evidence="1">Cell inner membrane</location>
        <topology evidence="1">Multi-pass membrane protein</topology>
    </subcellularLocation>
</comment>
<dbReference type="PRINTS" id="PR00702">
    <property type="entry name" value="ACRIFLAVINRP"/>
</dbReference>
<keyword evidence="5 8" id="KW-0812">Transmembrane</keyword>
<dbReference type="PANTHER" id="PTHR32063:SF28">
    <property type="entry name" value="BLR2861 PROTEIN"/>
    <property type="match status" value="1"/>
</dbReference>
<dbReference type="GO" id="GO:0005886">
    <property type="term" value="C:plasma membrane"/>
    <property type="evidence" value="ECO:0007669"/>
    <property type="project" value="UniProtKB-SubCell"/>
</dbReference>
<feature type="transmembrane region" description="Helical" evidence="8">
    <location>
        <begin position="901"/>
        <end position="925"/>
    </location>
</feature>
<protein>
    <submittedName>
        <fullName evidence="9">Cation/multidrug efflux pump</fullName>
    </submittedName>
</protein>
<dbReference type="Gene3D" id="3.30.70.1430">
    <property type="entry name" value="Multidrug efflux transporter AcrB pore domain"/>
    <property type="match status" value="2"/>
</dbReference>
<dbReference type="GO" id="GO:0042910">
    <property type="term" value="F:xenobiotic transmembrane transporter activity"/>
    <property type="evidence" value="ECO:0007669"/>
    <property type="project" value="TreeGrafter"/>
</dbReference>
<dbReference type="Gene3D" id="3.30.70.1440">
    <property type="entry name" value="Multidrug efflux transporter AcrB pore domain"/>
    <property type="match status" value="1"/>
</dbReference>
<dbReference type="OrthoDB" id="9757876at2"/>
<keyword evidence="4" id="KW-0997">Cell inner membrane</keyword>
<dbReference type="SUPFAM" id="SSF82714">
    <property type="entry name" value="Multidrug efflux transporter AcrB TolC docking domain, DN and DC subdomains"/>
    <property type="match status" value="2"/>
</dbReference>
<dbReference type="RefSeq" id="WP_015246008.1">
    <property type="nucleotide sequence ID" value="NC_019892.1"/>
</dbReference>
<gene>
    <name evidence="9" type="ordered locus">Sinac_2549</name>
</gene>
<evidence type="ECO:0000256" key="4">
    <source>
        <dbReference type="ARBA" id="ARBA00022519"/>
    </source>
</evidence>
<accession>L0DDX2</accession>
<dbReference type="SUPFAM" id="SSF82693">
    <property type="entry name" value="Multidrug efflux transporter AcrB pore domain, PN1, PN2, PC1 and PC2 subdomains"/>
    <property type="match status" value="3"/>
</dbReference>
<evidence type="ECO:0000256" key="7">
    <source>
        <dbReference type="ARBA" id="ARBA00023136"/>
    </source>
</evidence>
<feature type="transmembrane region" description="Helical" evidence="8">
    <location>
        <begin position="875"/>
        <end position="895"/>
    </location>
</feature>
<sequence>MRFTDLFVRRPVLSLVVSLLILLIGLRAASMLPVRQFPQLESATITVSTTYPGASPDLMQGFVTAPISQSIATADGVEYLSSSTTQGKSLIQARLRLNANSDRAMTEVIAKINEVKYRLPREVNDPVVTKSTGEPTAVMYLSFVSDEVPIHAVTDSVVRLAQPLVSTVPGVAATELQGGQGLAMRIWLDPARLAARGLSAGDIAESLRRNNVQAAPGQIKGAFTVATVSADTDLTGVESFRRMVIKAEPGGKLVHLEDIAAVELGEQNTNQSGLFNGKKGTSLAVLATPTGNPLNIVRDVKAMLPDLQRNLPPGVEVFVSYDVARFIDAATVEVRKTLTETVVIVIVVIFLFLGSFRSVLIPVVTIPLSLIGSAALMLAFGFSLNLLTLLAMVLAIGLVVDDAIVVVENTYRHIEEGLSPARAALLGAREIVVPVISMTITLAAVYAPIGFLGGLTGALFREFAFTLASAVIISGVVALTLSPMMASFLLSKSSTQGWFPRRIEAVFSGLTRVYARLLRASLNNRTVLFVFAAGVFAGIGFLFAGLKRELAPEEDQATVFTVMKGPQYANLAYTEAHARRLEAQLRSLPECQTTFFINGDDGQNHSFGGINLKDWDKRDRSARVLQNMIQSDASQIEGESVFAFQLPSLPGSTGGLPVQMVVRSIAGYEAVYAVMEKLKDKARKSGLFVVIDSDLRYDNPVVRVRINRLKANEIGVDMKEVADTLAVLVGENYINRFNLNGRSYDVIPQVSQADRLTPESLGKYYVKTRSGFMTPLSTVVEIGIATEPNRLTQFNQQNAATFQAIPAPGVTMGEAVAFLERAAKDSLPPGYSFDWLGDSRQYVQEGNQLLVTFGFALVVIFLVLAAQFESLRDPLIILVTVPLSIFGALIPLYIGYATLNIYTQIGLVTLIGLISKHGILMVEFANEVQRHDRLDRRAAIERASAVRLRPILMTTAATVVGHFPLLLTHGAGAESRYSIGVVLVIGMLVGTAFTLFLLPAVYTVLAKDHRTAANSTRANDLATADASFMALNKSQRGRSEVLDVARVAGH</sequence>
<feature type="transmembrane region" description="Helical" evidence="8">
    <location>
        <begin position="386"/>
        <end position="411"/>
    </location>
</feature>
<feature type="transmembrane region" description="Helical" evidence="8">
    <location>
        <begin position="431"/>
        <end position="451"/>
    </location>
</feature>
<proteinExistence type="predicted"/>
<dbReference type="Proteomes" id="UP000010798">
    <property type="component" value="Chromosome"/>
</dbReference>
<evidence type="ECO:0000313" key="10">
    <source>
        <dbReference type="Proteomes" id="UP000010798"/>
    </source>
</evidence>
<dbReference type="STRING" id="886293.Sinac_2549"/>
<feature type="transmembrane region" description="Helical" evidence="8">
    <location>
        <begin position="337"/>
        <end position="353"/>
    </location>
</feature>
<reference evidence="9 10" key="1">
    <citation type="submission" date="2012-02" db="EMBL/GenBank/DDBJ databases">
        <title>Complete sequence of chromosome of Singulisphaera acidiphila DSM 18658.</title>
        <authorList>
            <consortium name="US DOE Joint Genome Institute (JGI-PGF)"/>
            <person name="Lucas S."/>
            <person name="Copeland A."/>
            <person name="Lapidus A."/>
            <person name="Glavina del Rio T."/>
            <person name="Dalin E."/>
            <person name="Tice H."/>
            <person name="Bruce D."/>
            <person name="Goodwin L."/>
            <person name="Pitluck S."/>
            <person name="Peters L."/>
            <person name="Ovchinnikova G."/>
            <person name="Chertkov O."/>
            <person name="Kyrpides N."/>
            <person name="Mavromatis K."/>
            <person name="Ivanova N."/>
            <person name="Brettin T."/>
            <person name="Detter J.C."/>
            <person name="Han C."/>
            <person name="Larimer F."/>
            <person name="Land M."/>
            <person name="Hauser L."/>
            <person name="Markowitz V."/>
            <person name="Cheng J.-F."/>
            <person name="Hugenholtz P."/>
            <person name="Woyke T."/>
            <person name="Wu D."/>
            <person name="Tindall B."/>
            <person name="Pomrenke H."/>
            <person name="Brambilla E."/>
            <person name="Klenk H.-P."/>
            <person name="Eisen J.A."/>
        </authorList>
    </citation>
    <scope>NUCLEOTIDE SEQUENCE [LARGE SCALE GENOMIC DNA]</scope>
    <source>
        <strain evidence="10">ATCC BAA-1392 / DSM 18658 / VKM B-2454 / MOB10</strain>
    </source>
</reference>
<feature type="transmembrane region" description="Helical" evidence="8">
    <location>
        <begin position="463"/>
        <end position="490"/>
    </location>
</feature>
<keyword evidence="7 8" id="KW-0472">Membrane</keyword>
<dbReference type="FunFam" id="1.20.1640.10:FF:000001">
    <property type="entry name" value="Efflux pump membrane transporter"/>
    <property type="match status" value="1"/>
</dbReference>
<dbReference type="HOGENOM" id="CLU_002755_1_2_0"/>
<dbReference type="Gene3D" id="3.30.70.1320">
    <property type="entry name" value="Multidrug efflux transporter AcrB pore domain like"/>
    <property type="match status" value="1"/>
</dbReference>
<dbReference type="Gene3D" id="1.20.1640.10">
    <property type="entry name" value="Multidrug efflux transporter AcrB transmembrane domain"/>
    <property type="match status" value="2"/>
</dbReference>
<dbReference type="KEGG" id="saci:Sinac_2549"/>
<dbReference type="eggNOG" id="COG0841">
    <property type="taxonomic scope" value="Bacteria"/>
</dbReference>
<feature type="transmembrane region" description="Helical" evidence="8">
    <location>
        <begin position="849"/>
        <end position="868"/>
    </location>
</feature>
<feature type="transmembrane region" description="Helical" evidence="8">
    <location>
        <begin position="979"/>
        <end position="1005"/>
    </location>
</feature>
<keyword evidence="3" id="KW-1003">Cell membrane</keyword>
<dbReference type="PANTHER" id="PTHR32063">
    <property type="match status" value="1"/>
</dbReference>
<feature type="transmembrane region" description="Helical" evidence="8">
    <location>
        <begin position="946"/>
        <end position="967"/>
    </location>
</feature>
<feature type="transmembrane region" description="Helical" evidence="8">
    <location>
        <begin position="526"/>
        <end position="546"/>
    </location>
</feature>
<dbReference type="EMBL" id="CP003364">
    <property type="protein sequence ID" value="AGA26856.1"/>
    <property type="molecule type" value="Genomic_DNA"/>
</dbReference>
<evidence type="ECO:0000256" key="1">
    <source>
        <dbReference type="ARBA" id="ARBA00004429"/>
    </source>
</evidence>
<feature type="transmembrane region" description="Helical" evidence="8">
    <location>
        <begin position="360"/>
        <end position="380"/>
    </location>
</feature>
<dbReference type="Gene3D" id="3.30.2090.10">
    <property type="entry name" value="Multidrug efflux transporter AcrB TolC docking domain, DN and DC subdomains"/>
    <property type="match status" value="2"/>
</dbReference>
<evidence type="ECO:0000256" key="2">
    <source>
        <dbReference type="ARBA" id="ARBA00022448"/>
    </source>
</evidence>